<dbReference type="GO" id="GO:0008381">
    <property type="term" value="F:mechanosensitive monoatomic ion channel activity"/>
    <property type="evidence" value="ECO:0007669"/>
    <property type="project" value="TreeGrafter"/>
</dbReference>
<dbReference type="SUPFAM" id="SSF81330">
    <property type="entry name" value="Gated mechanosensitive channel"/>
    <property type="match status" value="1"/>
</dbReference>
<evidence type="ECO:0000256" key="3">
    <source>
        <dbReference type="ARBA" id="ARBA00022989"/>
    </source>
</evidence>
<evidence type="ECO:0000313" key="6">
    <source>
        <dbReference type="EMBL" id="STY96139.1"/>
    </source>
</evidence>
<dbReference type="Proteomes" id="UP000255193">
    <property type="component" value="Unassembled WGS sequence"/>
</dbReference>
<evidence type="ECO:0000256" key="5">
    <source>
        <dbReference type="SAM" id="Phobius"/>
    </source>
</evidence>
<keyword evidence="4 5" id="KW-0472">Membrane</keyword>
<proteinExistence type="predicted"/>
<reference evidence="6 7" key="1">
    <citation type="submission" date="2018-06" db="EMBL/GenBank/DDBJ databases">
        <authorList>
            <consortium name="Pathogen Informatics"/>
            <person name="Doyle S."/>
        </authorList>
    </citation>
    <scope>NUCLEOTIDE SEQUENCE [LARGE SCALE GENOMIC DNA]</scope>
    <source>
        <strain evidence="6 7">NCTC11091</strain>
    </source>
</reference>
<keyword evidence="3 5" id="KW-1133">Transmembrane helix</keyword>
<comment type="subcellular location">
    <subcellularLocation>
        <location evidence="1">Membrane</location>
        <topology evidence="1">Multi-pass membrane protein</topology>
    </subcellularLocation>
</comment>
<sequence>MSLLSEFKEFALKGNVINSAIGVIIGGAFGKITTLLVENIMMPLFAALMGRTHGF</sequence>
<evidence type="ECO:0000256" key="2">
    <source>
        <dbReference type="ARBA" id="ARBA00022692"/>
    </source>
</evidence>
<gene>
    <name evidence="6" type="primary">mscL</name>
    <name evidence="6" type="ORF">NCTC11091_01949</name>
</gene>
<dbReference type="InterPro" id="IPR037673">
    <property type="entry name" value="MSC/AndL"/>
</dbReference>
<dbReference type="GO" id="GO:0016020">
    <property type="term" value="C:membrane"/>
    <property type="evidence" value="ECO:0007669"/>
    <property type="project" value="UniProtKB-SubCell"/>
</dbReference>
<feature type="transmembrane region" description="Helical" evidence="5">
    <location>
        <begin position="20"/>
        <end position="41"/>
    </location>
</feature>
<keyword evidence="2 5" id="KW-0812">Transmembrane</keyword>
<accession>A0A378Q5X7</accession>
<evidence type="ECO:0000313" key="7">
    <source>
        <dbReference type="Proteomes" id="UP000255193"/>
    </source>
</evidence>
<dbReference type="Pfam" id="PF01741">
    <property type="entry name" value="MscL"/>
    <property type="match status" value="1"/>
</dbReference>
<dbReference type="InterPro" id="IPR036019">
    <property type="entry name" value="MscL_channel"/>
</dbReference>
<dbReference type="PANTHER" id="PTHR30266:SF2">
    <property type="entry name" value="LARGE-CONDUCTANCE MECHANOSENSITIVE CHANNEL"/>
    <property type="match status" value="1"/>
</dbReference>
<evidence type="ECO:0000256" key="1">
    <source>
        <dbReference type="ARBA" id="ARBA00004141"/>
    </source>
</evidence>
<dbReference type="Gene3D" id="1.10.1200.120">
    <property type="entry name" value="Large-conductance mechanosensitive channel, MscL, domain 1"/>
    <property type="match status" value="1"/>
</dbReference>
<dbReference type="PANTHER" id="PTHR30266">
    <property type="entry name" value="MECHANOSENSITIVE CHANNEL MSCL"/>
    <property type="match status" value="1"/>
</dbReference>
<organism evidence="6 7">
    <name type="scientific">Faucicola atlantae</name>
    <dbReference type="NCBI Taxonomy" id="34059"/>
    <lineage>
        <taxon>Bacteria</taxon>
        <taxon>Pseudomonadati</taxon>
        <taxon>Pseudomonadota</taxon>
        <taxon>Gammaproteobacteria</taxon>
        <taxon>Moraxellales</taxon>
        <taxon>Moraxellaceae</taxon>
        <taxon>Faucicola</taxon>
    </lineage>
</organism>
<evidence type="ECO:0000256" key="4">
    <source>
        <dbReference type="ARBA" id="ARBA00023136"/>
    </source>
</evidence>
<dbReference type="AlphaFoldDB" id="A0A378Q5X7"/>
<dbReference type="EMBL" id="UGQA01000001">
    <property type="protein sequence ID" value="STY96139.1"/>
    <property type="molecule type" value="Genomic_DNA"/>
</dbReference>
<name>A0A378Q5X7_9GAMM</name>
<protein>
    <submittedName>
        <fullName evidence="6">Large-conductance mechanosensitive channel</fullName>
    </submittedName>
</protein>